<dbReference type="PANTHER" id="PTHR11699">
    <property type="entry name" value="ALDEHYDE DEHYDROGENASE-RELATED"/>
    <property type="match status" value="1"/>
</dbReference>
<dbReference type="SUPFAM" id="SSF53720">
    <property type="entry name" value="ALDH-like"/>
    <property type="match status" value="1"/>
</dbReference>
<evidence type="ECO:0000313" key="6">
    <source>
        <dbReference type="EMBL" id="PSR34112.1"/>
    </source>
</evidence>
<dbReference type="FunFam" id="3.40.309.10:FF:000012">
    <property type="entry name" value="Betaine aldehyde dehydrogenase"/>
    <property type="match status" value="1"/>
</dbReference>
<dbReference type="GO" id="GO:0016620">
    <property type="term" value="F:oxidoreductase activity, acting on the aldehyde or oxo group of donors, NAD or NADP as acceptor"/>
    <property type="evidence" value="ECO:0007669"/>
    <property type="project" value="InterPro"/>
</dbReference>
<dbReference type="InterPro" id="IPR029510">
    <property type="entry name" value="Ald_DH_CS_GLU"/>
</dbReference>
<protein>
    <submittedName>
        <fullName evidence="6">Aldehyde dehydrogenase</fullName>
    </submittedName>
</protein>
<comment type="caution">
    <text evidence="6">The sequence shown here is derived from an EMBL/GenBank/DDBJ whole genome shotgun (WGS) entry which is preliminary data.</text>
</comment>
<dbReference type="Gene3D" id="3.40.605.10">
    <property type="entry name" value="Aldehyde Dehydrogenase, Chain A, domain 1"/>
    <property type="match status" value="1"/>
</dbReference>
<dbReference type="InterPro" id="IPR016163">
    <property type="entry name" value="Ald_DH_C"/>
</dbReference>
<dbReference type="PROSITE" id="PS00687">
    <property type="entry name" value="ALDEHYDE_DEHYDR_GLU"/>
    <property type="match status" value="1"/>
</dbReference>
<dbReference type="AlphaFoldDB" id="A0A2T2XI31"/>
<feature type="active site" evidence="3">
    <location>
        <position position="251"/>
    </location>
</feature>
<feature type="domain" description="Aldehyde dehydrogenase" evidence="5">
    <location>
        <begin position="21"/>
        <end position="476"/>
    </location>
</feature>
<sequence length="481" mass="51568">MAQEKWLAWIDGNPTSPLQGRFFEVEEPATGGVLAEVAQCGSEDVKAAIRVARRSFDTGVWSATSATSRGKTLLRLAQRIRDEADELARWETRQVGKPIRDAKDEVLTAADCFEYYAGAANKIYGHTIPVSAAGFDYTLRVPVGVVGLVVPWNFPFLITAWKVAPALAAGNSVIVKPASYTPLTALLLGRLGTEAGLPDGVLNIVPGPGRETGEALVADPGVDKVAFTGETTTGARILQLAAPNITRVSLELGGKSPTVVFNGVDLDRVAYLAAQSAYANSGQDCCARSRILVERESYQTFVDHFVKHVQNMSIGDPLDPEIAMGPLVSASHRNRVAQYVEKGVSEGAELVLDPRTRAVPSNGFYLAPAIFAQAKPDMSIVREEIFGPVTTVQVFDSEAEAISLANDTTYGLSGSIFTRDVGQALRVANQVRAGVMSVNTIKSVHLEAPFGGFKQSGMGRELGMEALEMYTEVKNVFISMD</sequence>
<dbReference type="InterPro" id="IPR016162">
    <property type="entry name" value="Ald_DH_N"/>
</dbReference>
<name>A0A2T2XI31_9FIRM</name>
<proteinExistence type="inferred from homology"/>
<dbReference type="Proteomes" id="UP000242972">
    <property type="component" value="Unassembled WGS sequence"/>
</dbReference>
<dbReference type="Gene3D" id="3.40.309.10">
    <property type="entry name" value="Aldehyde Dehydrogenase, Chain A, domain 2"/>
    <property type="match status" value="1"/>
</dbReference>
<dbReference type="FunFam" id="3.40.605.10:FF:000026">
    <property type="entry name" value="Aldehyde dehydrogenase, putative"/>
    <property type="match status" value="1"/>
</dbReference>
<gene>
    <name evidence="6" type="ORF">C7B46_06855</name>
</gene>
<organism evidence="6 7">
    <name type="scientific">Sulfobacillus benefaciens</name>
    <dbReference type="NCBI Taxonomy" id="453960"/>
    <lineage>
        <taxon>Bacteria</taxon>
        <taxon>Bacillati</taxon>
        <taxon>Bacillota</taxon>
        <taxon>Clostridia</taxon>
        <taxon>Eubacteriales</taxon>
        <taxon>Clostridiales Family XVII. Incertae Sedis</taxon>
        <taxon>Sulfobacillus</taxon>
    </lineage>
</organism>
<evidence type="ECO:0000256" key="1">
    <source>
        <dbReference type="ARBA" id="ARBA00009986"/>
    </source>
</evidence>
<comment type="similarity">
    <text evidence="1 4">Belongs to the aldehyde dehydrogenase family.</text>
</comment>
<evidence type="ECO:0000256" key="2">
    <source>
        <dbReference type="ARBA" id="ARBA00023002"/>
    </source>
</evidence>
<dbReference type="InterPro" id="IPR015590">
    <property type="entry name" value="Aldehyde_DH_dom"/>
</dbReference>
<dbReference type="InterPro" id="IPR016160">
    <property type="entry name" value="Ald_DH_CS_CYS"/>
</dbReference>
<dbReference type="FunFam" id="3.40.605.10:FF:000007">
    <property type="entry name" value="NAD/NADP-dependent betaine aldehyde dehydrogenase"/>
    <property type="match status" value="1"/>
</dbReference>
<keyword evidence="2 4" id="KW-0560">Oxidoreductase</keyword>
<evidence type="ECO:0000313" key="7">
    <source>
        <dbReference type="Proteomes" id="UP000242972"/>
    </source>
</evidence>
<reference evidence="6 7" key="1">
    <citation type="journal article" date="2014" name="BMC Genomics">
        <title>Comparison of environmental and isolate Sulfobacillus genomes reveals diverse carbon, sulfur, nitrogen, and hydrogen metabolisms.</title>
        <authorList>
            <person name="Justice N.B."/>
            <person name="Norman A."/>
            <person name="Brown C.T."/>
            <person name="Singh A."/>
            <person name="Thomas B.C."/>
            <person name="Banfield J.F."/>
        </authorList>
    </citation>
    <scope>NUCLEOTIDE SEQUENCE [LARGE SCALE GENOMIC DNA]</scope>
    <source>
        <strain evidence="6">AMDSBA4</strain>
    </source>
</reference>
<evidence type="ECO:0000259" key="5">
    <source>
        <dbReference type="Pfam" id="PF00171"/>
    </source>
</evidence>
<dbReference type="Pfam" id="PF00171">
    <property type="entry name" value="Aldedh"/>
    <property type="match status" value="1"/>
</dbReference>
<evidence type="ECO:0000256" key="3">
    <source>
        <dbReference type="PROSITE-ProRule" id="PRU10007"/>
    </source>
</evidence>
<dbReference type="InterPro" id="IPR016161">
    <property type="entry name" value="Ald_DH/histidinol_DH"/>
</dbReference>
<evidence type="ECO:0000256" key="4">
    <source>
        <dbReference type="RuleBase" id="RU003345"/>
    </source>
</evidence>
<accession>A0A2T2XI31</accession>
<dbReference type="EMBL" id="PXYW01000012">
    <property type="protein sequence ID" value="PSR34112.1"/>
    <property type="molecule type" value="Genomic_DNA"/>
</dbReference>
<dbReference type="PROSITE" id="PS00070">
    <property type="entry name" value="ALDEHYDE_DEHYDR_CYS"/>
    <property type="match status" value="1"/>
</dbReference>